<evidence type="ECO:0000256" key="2">
    <source>
        <dbReference type="SAM" id="Coils"/>
    </source>
</evidence>
<proteinExistence type="predicted"/>
<name>A0A8S4NWD6_OWEFU</name>
<dbReference type="InterPro" id="IPR039497">
    <property type="entry name" value="CC144C-like_CC_dom"/>
</dbReference>
<dbReference type="AlphaFoldDB" id="A0A8S4NWD6"/>
<evidence type="ECO:0000313" key="6">
    <source>
        <dbReference type="Proteomes" id="UP000749559"/>
    </source>
</evidence>
<organism evidence="5 6">
    <name type="scientific">Owenia fusiformis</name>
    <name type="common">Polychaete worm</name>
    <dbReference type="NCBI Taxonomy" id="6347"/>
    <lineage>
        <taxon>Eukaryota</taxon>
        <taxon>Metazoa</taxon>
        <taxon>Spiralia</taxon>
        <taxon>Lophotrochozoa</taxon>
        <taxon>Annelida</taxon>
        <taxon>Polychaeta</taxon>
        <taxon>Sedentaria</taxon>
        <taxon>Canalipalpata</taxon>
        <taxon>Sabellida</taxon>
        <taxon>Oweniida</taxon>
        <taxon>Oweniidae</taxon>
        <taxon>Owenia</taxon>
    </lineage>
</organism>
<feature type="region of interest" description="Disordered" evidence="3">
    <location>
        <begin position="23"/>
        <end position="43"/>
    </location>
</feature>
<sequence length="119" mass="13498">CIFSFCRCQGLQHEVLTLKQQLEDVRGKSSAHERTNSDTQDKIGMMLSSLREENDKTRAALTEKTGGLNDVASRLREDLRNTENRKSTVELELRHVSSELSESHRRVSVLEASVEVANR</sequence>
<dbReference type="EMBL" id="CAIIXF020000005">
    <property type="protein sequence ID" value="CAH1784761.1"/>
    <property type="molecule type" value="Genomic_DNA"/>
</dbReference>
<evidence type="ECO:0000259" key="4">
    <source>
        <dbReference type="Pfam" id="PF14915"/>
    </source>
</evidence>
<accession>A0A8S4NWD6</accession>
<reference evidence="5" key="1">
    <citation type="submission" date="2022-03" db="EMBL/GenBank/DDBJ databases">
        <authorList>
            <person name="Martin C."/>
        </authorList>
    </citation>
    <scope>NUCLEOTIDE SEQUENCE</scope>
</reference>
<feature type="non-terminal residue" evidence="5">
    <location>
        <position position="1"/>
    </location>
</feature>
<feature type="coiled-coil region" evidence="2">
    <location>
        <begin position="72"/>
        <end position="99"/>
    </location>
</feature>
<feature type="domain" description="CCDC144C-like coiled-coil" evidence="4">
    <location>
        <begin position="8"/>
        <end position="119"/>
    </location>
</feature>
<evidence type="ECO:0000313" key="5">
    <source>
        <dbReference type="EMBL" id="CAH1784761.1"/>
    </source>
</evidence>
<dbReference type="Pfam" id="PF14915">
    <property type="entry name" value="CCDC144C"/>
    <property type="match status" value="1"/>
</dbReference>
<feature type="non-terminal residue" evidence="5">
    <location>
        <position position="119"/>
    </location>
</feature>
<dbReference type="Proteomes" id="UP000749559">
    <property type="component" value="Unassembled WGS sequence"/>
</dbReference>
<keyword evidence="6" id="KW-1185">Reference proteome</keyword>
<gene>
    <name evidence="5" type="ORF">OFUS_LOCUS10900</name>
</gene>
<keyword evidence="1 2" id="KW-0175">Coiled coil</keyword>
<evidence type="ECO:0000256" key="3">
    <source>
        <dbReference type="SAM" id="MobiDB-lite"/>
    </source>
</evidence>
<dbReference type="OrthoDB" id="366390at2759"/>
<protein>
    <recommendedName>
        <fullName evidence="4">CCDC144C-like coiled-coil domain-containing protein</fullName>
    </recommendedName>
</protein>
<feature type="compositionally biased region" description="Basic and acidic residues" evidence="3">
    <location>
        <begin position="23"/>
        <end position="41"/>
    </location>
</feature>
<evidence type="ECO:0000256" key="1">
    <source>
        <dbReference type="ARBA" id="ARBA00023054"/>
    </source>
</evidence>
<comment type="caution">
    <text evidence="5">The sequence shown here is derived from an EMBL/GenBank/DDBJ whole genome shotgun (WGS) entry which is preliminary data.</text>
</comment>